<dbReference type="EMBL" id="ML977018">
    <property type="protein sequence ID" value="KAF1951298.1"/>
    <property type="molecule type" value="Genomic_DNA"/>
</dbReference>
<reference evidence="2" key="1">
    <citation type="journal article" date="2020" name="Stud. Mycol.">
        <title>101 Dothideomycetes genomes: a test case for predicting lifestyles and emergence of pathogens.</title>
        <authorList>
            <person name="Haridas S."/>
            <person name="Albert R."/>
            <person name="Binder M."/>
            <person name="Bloem J."/>
            <person name="Labutti K."/>
            <person name="Salamov A."/>
            <person name="Andreopoulos B."/>
            <person name="Baker S."/>
            <person name="Barry K."/>
            <person name="Bills G."/>
            <person name="Bluhm B."/>
            <person name="Cannon C."/>
            <person name="Castanera R."/>
            <person name="Culley D."/>
            <person name="Daum C."/>
            <person name="Ezra D."/>
            <person name="Gonzalez J."/>
            <person name="Henrissat B."/>
            <person name="Kuo A."/>
            <person name="Liang C."/>
            <person name="Lipzen A."/>
            <person name="Lutzoni F."/>
            <person name="Magnuson J."/>
            <person name="Mondo S."/>
            <person name="Nolan M."/>
            <person name="Ohm R."/>
            <person name="Pangilinan J."/>
            <person name="Park H.-J."/>
            <person name="Ramirez L."/>
            <person name="Alfaro M."/>
            <person name="Sun H."/>
            <person name="Tritt A."/>
            <person name="Yoshinaga Y."/>
            <person name="Zwiers L.-H."/>
            <person name="Turgeon B."/>
            <person name="Goodwin S."/>
            <person name="Spatafora J."/>
            <person name="Crous P."/>
            <person name="Grigoriev I."/>
        </authorList>
    </citation>
    <scope>NUCLEOTIDE SEQUENCE</scope>
    <source>
        <strain evidence="2">CBS 675.92</strain>
    </source>
</reference>
<evidence type="ECO:0000313" key="3">
    <source>
        <dbReference type="Proteomes" id="UP000800035"/>
    </source>
</evidence>
<dbReference type="Proteomes" id="UP000800035">
    <property type="component" value="Unassembled WGS sequence"/>
</dbReference>
<evidence type="ECO:0000259" key="1">
    <source>
        <dbReference type="Pfam" id="PF25130"/>
    </source>
</evidence>
<gene>
    <name evidence="2" type="ORF">CC80DRAFT_597456</name>
</gene>
<dbReference type="PANTHER" id="PTHR42078">
    <property type="entry name" value="GLUCAN 1, 4-ALPHA-GLUCOSIDASE"/>
    <property type="match status" value="1"/>
</dbReference>
<keyword evidence="3" id="KW-1185">Reference proteome</keyword>
<sequence length="416" mass="45582">MRLSRQSSPIIPVLPSIYTSFPVDSSPGSRNTPANETPSTEIEEGIELVPIERLNTTCGKILSPGTEDKEVIFSKRSPNTSTKRLPALPKNRWRKAPKSSWDRLSVKHRMLVLFAVQISILATITGCLLSVKGRNATSGKAIQPTDPGTLPPTPSIPIKQGTFAVALGNARQQSSACLARSNESAAWACTSDDVLQVSILPSTSQQPGQRLISIGSPSHVKWTSYGQRPLAIPTTTLIASQDPESPDDGLAYHFQTTYNRTVLIKDDQLPVSSMASGRMNMASPMIQEGDQPWVCFFNQTVVEGYIYVSRRAVSTNTSTSALSANSTTRTETPFLPYTFKLSEQRVSNSTIPYCERQTVSEHGELIPNGASKLLLALSEPAFILEGAKLHRYKERGKERRHQPLVGKSCQCQWVVE</sequence>
<dbReference type="PANTHER" id="PTHR42078:SF1">
    <property type="entry name" value="GLUCAN 1, 4-ALPHA-GLUCOSIDASE"/>
    <property type="match status" value="1"/>
</dbReference>
<evidence type="ECO:0000313" key="2">
    <source>
        <dbReference type="EMBL" id="KAF1951298.1"/>
    </source>
</evidence>
<dbReference type="OrthoDB" id="5384459at2759"/>
<protein>
    <recommendedName>
        <fullName evidence="1">DUF7820 domain-containing protein</fullName>
    </recommendedName>
</protein>
<dbReference type="AlphaFoldDB" id="A0A6A5TG20"/>
<dbReference type="InterPro" id="IPR056722">
    <property type="entry name" value="DUF7820"/>
</dbReference>
<organism evidence="2 3">
    <name type="scientific">Byssothecium circinans</name>
    <dbReference type="NCBI Taxonomy" id="147558"/>
    <lineage>
        <taxon>Eukaryota</taxon>
        <taxon>Fungi</taxon>
        <taxon>Dikarya</taxon>
        <taxon>Ascomycota</taxon>
        <taxon>Pezizomycotina</taxon>
        <taxon>Dothideomycetes</taxon>
        <taxon>Pleosporomycetidae</taxon>
        <taxon>Pleosporales</taxon>
        <taxon>Massarineae</taxon>
        <taxon>Massarinaceae</taxon>
        <taxon>Byssothecium</taxon>
    </lineage>
</organism>
<accession>A0A6A5TG20</accession>
<feature type="domain" description="DUF7820" evidence="1">
    <location>
        <begin position="151"/>
        <end position="331"/>
    </location>
</feature>
<name>A0A6A5TG20_9PLEO</name>
<dbReference type="Pfam" id="PF25130">
    <property type="entry name" value="DUF7820"/>
    <property type="match status" value="1"/>
</dbReference>
<proteinExistence type="predicted"/>